<proteinExistence type="predicted"/>
<gene>
    <name evidence="1" type="ORF">E1295_31870</name>
</gene>
<evidence type="ECO:0000313" key="1">
    <source>
        <dbReference type="EMBL" id="TDE40499.1"/>
    </source>
</evidence>
<evidence type="ECO:0000313" key="2">
    <source>
        <dbReference type="Proteomes" id="UP000295136"/>
    </source>
</evidence>
<sequence length="135" mass="13924">MSVFALTNEYVELNGVDMSDHAKQGTLALSAAQLDPTAFGDGWVKALGGLKSGTLTIELMDDYDASEVDATLWPIFGTVVPFVVRPDAGAASPTNPEYSGEVLITTHSVGGSVGELAMKSGLSFPTSGVVSRATA</sequence>
<protein>
    <recommendedName>
        <fullName evidence="3">Phage tail protein</fullName>
    </recommendedName>
</protein>
<dbReference type="Proteomes" id="UP000295136">
    <property type="component" value="Unassembled WGS sequence"/>
</dbReference>
<dbReference type="EMBL" id="SMLD01000108">
    <property type="protein sequence ID" value="TDE40499.1"/>
    <property type="molecule type" value="Genomic_DNA"/>
</dbReference>
<reference evidence="1 2" key="1">
    <citation type="submission" date="2019-03" db="EMBL/GenBank/DDBJ databases">
        <title>Draft genome sequences of novel Actinobacteria.</title>
        <authorList>
            <person name="Sahin N."/>
            <person name="Ay H."/>
            <person name="Saygin H."/>
        </authorList>
    </citation>
    <scope>NUCLEOTIDE SEQUENCE [LARGE SCALE GENOMIC DNA]</scope>
    <source>
        <strain evidence="1 2">6K102</strain>
    </source>
</reference>
<comment type="caution">
    <text evidence="1">The sequence shown here is derived from an EMBL/GenBank/DDBJ whole genome shotgun (WGS) entry which is preliminary data.</text>
</comment>
<evidence type="ECO:0008006" key="3">
    <source>
        <dbReference type="Google" id="ProtNLM"/>
    </source>
</evidence>
<organism evidence="1 2">
    <name type="scientific">Nonomuraea mesophila</name>
    <dbReference type="NCBI Taxonomy" id="2530382"/>
    <lineage>
        <taxon>Bacteria</taxon>
        <taxon>Bacillati</taxon>
        <taxon>Actinomycetota</taxon>
        <taxon>Actinomycetes</taxon>
        <taxon>Streptosporangiales</taxon>
        <taxon>Streptosporangiaceae</taxon>
        <taxon>Nonomuraea</taxon>
    </lineage>
</organism>
<accession>A0A4R5EZG6</accession>
<dbReference type="RefSeq" id="WP_132636105.1">
    <property type="nucleotide sequence ID" value="NZ_SMLD01000108.1"/>
</dbReference>
<dbReference type="AlphaFoldDB" id="A0A4R5EZG6"/>
<name>A0A4R5EZG6_9ACTN</name>
<keyword evidence="2" id="KW-1185">Reference proteome</keyword>